<dbReference type="GO" id="GO:0005524">
    <property type="term" value="F:ATP binding"/>
    <property type="evidence" value="ECO:0007669"/>
    <property type="project" value="UniProtKB-KW"/>
</dbReference>
<dbReference type="GO" id="GO:0004331">
    <property type="term" value="F:fructose-2,6-bisphosphate 2-phosphatase activity"/>
    <property type="evidence" value="ECO:0007669"/>
    <property type="project" value="TreeGrafter"/>
</dbReference>
<evidence type="ECO:0000256" key="3">
    <source>
        <dbReference type="SAM" id="MobiDB-lite"/>
    </source>
</evidence>
<dbReference type="InterPro" id="IPR003094">
    <property type="entry name" value="6Pfruct_kin"/>
</dbReference>
<evidence type="ECO:0000256" key="2">
    <source>
        <dbReference type="ARBA" id="ARBA00022840"/>
    </source>
</evidence>
<accession>A0A1G4KN89</accession>
<evidence type="ECO:0000259" key="4">
    <source>
        <dbReference type="Pfam" id="PF01591"/>
    </source>
</evidence>
<feature type="compositionally biased region" description="Basic and acidic residues" evidence="3">
    <location>
        <begin position="93"/>
        <end position="104"/>
    </location>
</feature>
<dbReference type="InterPro" id="IPR027417">
    <property type="entry name" value="P-loop_NTPase"/>
</dbReference>
<feature type="region of interest" description="Disordered" evidence="3">
    <location>
        <begin position="86"/>
        <end position="125"/>
    </location>
</feature>
<evidence type="ECO:0000313" key="5">
    <source>
        <dbReference type="EMBL" id="SCV06028.1"/>
    </source>
</evidence>
<dbReference type="OrthoDB" id="267323at2759"/>
<dbReference type="PANTHER" id="PTHR10606">
    <property type="entry name" value="6-PHOSPHOFRUCTO-2-KINASE/FRUCTOSE-2,6-BISPHOSPHATASE"/>
    <property type="match status" value="1"/>
</dbReference>
<dbReference type="GO" id="GO:0003873">
    <property type="term" value="F:6-phosphofructo-2-kinase activity"/>
    <property type="evidence" value="ECO:0007669"/>
    <property type="project" value="InterPro"/>
</dbReference>
<keyword evidence="6" id="KW-1185">Reference proteome</keyword>
<dbReference type="EMBL" id="LT598447">
    <property type="protein sequence ID" value="SCV06028.1"/>
    <property type="molecule type" value="Genomic_DNA"/>
</dbReference>
<name>A0A1G4KN89_9SACH</name>
<evidence type="ECO:0000256" key="1">
    <source>
        <dbReference type="ARBA" id="ARBA00022741"/>
    </source>
</evidence>
<gene>
    <name evidence="5" type="ORF">LANO_0H20516G</name>
</gene>
<dbReference type="Gene3D" id="3.40.50.300">
    <property type="entry name" value="P-loop containing nucleotide triphosphate hydrolases"/>
    <property type="match status" value="1"/>
</dbReference>
<dbReference type="Pfam" id="PF01591">
    <property type="entry name" value="6PF2K"/>
    <property type="match status" value="2"/>
</dbReference>
<feature type="domain" description="6-phosphofructo-2-kinase" evidence="4">
    <location>
        <begin position="18"/>
        <end position="71"/>
    </location>
</feature>
<feature type="region of interest" description="Disordered" evidence="3">
    <location>
        <begin position="358"/>
        <end position="384"/>
    </location>
</feature>
<sequence length="384" mass="43389">MQRTKNKERDRRELKMPEKLVIIMVGLPARGKSYIAQKIVAYYQSAYNGSSSCRLFNAGKERRSRAVESQEITPLSNLYRTVTRQPHQLSGGHQDRQDQEDRALDSNSSDSDDENQLQEDCGLLSPSPVPPQLLFDTENAAAVEVRDQIALATLQKMCLWLESQESHRVAIFDATNTTVARRGMIVSTMRTHVSNPTPIIFIESICNDAKIVNENINHKVNHSPDYLHEHDKDWCYRNFQARLANYERVYEPCDITKEFPRLEGQEPSISQIRVYNQGSSITLQGHASLLHETGLMRQLHNTYNNSLRAPDSLPRVLDSISKAHSSCSSSSSSLFSFSGLTLGNNAFEMENVQRVADEAASEQKQLQQLAQEGEMPPSQQIHES</sequence>
<dbReference type="PANTHER" id="PTHR10606:SF44">
    <property type="entry name" value="6-PHOSPHOFRUCTO 2-KINASE_FRUCTOSE 2,6-BISPHOSPHATASE LONG FORM"/>
    <property type="match status" value="1"/>
</dbReference>
<keyword evidence="2" id="KW-0067">ATP-binding</keyword>
<dbReference type="PRINTS" id="PR00991">
    <property type="entry name" value="6PFRUCTKNASE"/>
</dbReference>
<dbReference type="AlphaFoldDB" id="A0A1G4KN89"/>
<organism evidence="5 6">
    <name type="scientific">Lachancea nothofagi CBS 11611</name>
    <dbReference type="NCBI Taxonomy" id="1266666"/>
    <lineage>
        <taxon>Eukaryota</taxon>
        <taxon>Fungi</taxon>
        <taxon>Dikarya</taxon>
        <taxon>Ascomycota</taxon>
        <taxon>Saccharomycotina</taxon>
        <taxon>Saccharomycetes</taxon>
        <taxon>Saccharomycetales</taxon>
        <taxon>Saccharomycetaceae</taxon>
        <taxon>Lachancea</taxon>
    </lineage>
</organism>
<protein>
    <submittedName>
        <fullName evidence="5">LANO_0H20516g1_1</fullName>
    </submittedName>
</protein>
<dbReference type="SUPFAM" id="SSF52540">
    <property type="entry name" value="P-loop containing nucleoside triphosphate hydrolases"/>
    <property type="match status" value="1"/>
</dbReference>
<feature type="domain" description="6-phosphofructo-2-kinase" evidence="4">
    <location>
        <begin position="135"/>
        <end position="254"/>
    </location>
</feature>
<dbReference type="Proteomes" id="UP000189911">
    <property type="component" value="Chromosome H"/>
</dbReference>
<proteinExistence type="predicted"/>
<keyword evidence="1" id="KW-0547">Nucleotide-binding</keyword>
<dbReference type="GO" id="GO:0006000">
    <property type="term" value="P:fructose metabolic process"/>
    <property type="evidence" value="ECO:0007669"/>
    <property type="project" value="InterPro"/>
</dbReference>
<dbReference type="GO" id="GO:0006003">
    <property type="term" value="P:fructose 2,6-bisphosphate metabolic process"/>
    <property type="evidence" value="ECO:0007669"/>
    <property type="project" value="InterPro"/>
</dbReference>
<dbReference type="GO" id="GO:0005829">
    <property type="term" value="C:cytosol"/>
    <property type="evidence" value="ECO:0007669"/>
    <property type="project" value="TreeGrafter"/>
</dbReference>
<dbReference type="InterPro" id="IPR013079">
    <property type="entry name" value="6Phosfructo_kin"/>
</dbReference>
<reference evidence="6" key="1">
    <citation type="submission" date="2016-03" db="EMBL/GenBank/DDBJ databases">
        <authorList>
            <person name="Devillers Hugo."/>
        </authorList>
    </citation>
    <scope>NUCLEOTIDE SEQUENCE [LARGE SCALE GENOMIC DNA]</scope>
</reference>
<evidence type="ECO:0000313" key="6">
    <source>
        <dbReference type="Proteomes" id="UP000189911"/>
    </source>
</evidence>